<reference evidence="2 3" key="1">
    <citation type="submission" date="2018-05" db="EMBL/GenBank/DDBJ databases">
        <title>Genomic Encyclopedia of Type Strains, Phase IV (KMG-IV): sequencing the most valuable type-strain genomes for metagenomic binning, comparative biology and taxonomic classification.</title>
        <authorList>
            <person name="Goeker M."/>
        </authorList>
    </citation>
    <scope>NUCLEOTIDE SEQUENCE [LARGE SCALE GENOMIC DNA]</scope>
    <source>
        <strain evidence="2 3">DSM 45480</strain>
    </source>
</reference>
<comment type="caution">
    <text evidence="2">The sequence shown here is derived from an EMBL/GenBank/DDBJ whole genome shotgun (WGS) entry which is preliminary data.</text>
</comment>
<evidence type="ECO:0000313" key="3">
    <source>
        <dbReference type="Proteomes" id="UP000246005"/>
    </source>
</evidence>
<name>A0A316HUU1_9PSEU</name>
<gene>
    <name evidence="2" type="ORF">C8D88_10873</name>
</gene>
<evidence type="ECO:0000313" key="2">
    <source>
        <dbReference type="EMBL" id="PWK84458.1"/>
    </source>
</evidence>
<proteinExistence type="predicted"/>
<feature type="region of interest" description="Disordered" evidence="1">
    <location>
        <begin position="203"/>
        <end position="231"/>
    </location>
</feature>
<protein>
    <submittedName>
        <fullName evidence="2">Uncharacterized protein</fullName>
    </submittedName>
</protein>
<dbReference type="AlphaFoldDB" id="A0A316HUU1"/>
<feature type="region of interest" description="Disordered" evidence="1">
    <location>
        <begin position="19"/>
        <end position="39"/>
    </location>
</feature>
<dbReference type="EMBL" id="QGHB01000008">
    <property type="protein sequence ID" value="PWK84458.1"/>
    <property type="molecule type" value="Genomic_DNA"/>
</dbReference>
<sequence length="335" mass="36775">MQELAAGAPCTTLTPLAKAPRTRTETPQTSHQAGFAEVQPSVRRTTPLPFELAASHRGYVEIVVSSTVEVRAVERRGWTRTSTRATTARPLNPVDQAARSSPVGSYEWAKVNTCGVGPISRSRFNRSRASKTVGYGRLEPPQHCGCLSLKKEPFAALLHELSMLRTVGKFPHRLRDSHTVMFVTRLSRGSIEAASMRLKPISRRTKPGTTRAGCRPASRPRGTPAGCPPPSPQRIGARVLLLDAHDRVLLIHACDQPARPLPRLVGAARWRFGRRRGAGRRRTPRGSEETGSFFQRWAASCGSGNRHRIDHVFLTRAADAAPKVTLKPTENEKAD</sequence>
<dbReference type="Proteomes" id="UP000246005">
    <property type="component" value="Unassembled WGS sequence"/>
</dbReference>
<organism evidence="2 3">
    <name type="scientific">Lentzea atacamensis</name>
    <dbReference type="NCBI Taxonomy" id="531938"/>
    <lineage>
        <taxon>Bacteria</taxon>
        <taxon>Bacillati</taxon>
        <taxon>Actinomycetota</taxon>
        <taxon>Actinomycetes</taxon>
        <taxon>Pseudonocardiales</taxon>
        <taxon>Pseudonocardiaceae</taxon>
        <taxon>Lentzea</taxon>
    </lineage>
</organism>
<evidence type="ECO:0000256" key="1">
    <source>
        <dbReference type="SAM" id="MobiDB-lite"/>
    </source>
</evidence>
<accession>A0A316HUU1</accession>